<dbReference type="KEGG" id="chu:CHU_1243"/>
<evidence type="ECO:0000313" key="6">
    <source>
        <dbReference type="EMBL" id="ABG58515.1"/>
    </source>
</evidence>
<evidence type="ECO:0000256" key="3">
    <source>
        <dbReference type="ARBA" id="ARBA00022723"/>
    </source>
</evidence>
<gene>
    <name evidence="6" type="primary">ipyR</name>
    <name evidence="6" type="ordered locus">CHU_1243</name>
</gene>
<dbReference type="Proteomes" id="UP000001822">
    <property type="component" value="Chromosome"/>
</dbReference>
<dbReference type="InterPro" id="IPR036649">
    <property type="entry name" value="Pyrophosphatase_sf"/>
</dbReference>
<dbReference type="GO" id="GO:0006796">
    <property type="term" value="P:phosphate-containing compound metabolic process"/>
    <property type="evidence" value="ECO:0007669"/>
    <property type="project" value="InterPro"/>
</dbReference>
<dbReference type="GO" id="GO:0005737">
    <property type="term" value="C:cytoplasm"/>
    <property type="evidence" value="ECO:0007669"/>
    <property type="project" value="InterPro"/>
</dbReference>
<dbReference type="AlphaFoldDB" id="A0A6N4SQE7"/>
<dbReference type="Gene3D" id="3.90.80.10">
    <property type="entry name" value="Inorganic pyrophosphatase"/>
    <property type="match status" value="1"/>
</dbReference>
<dbReference type="GO" id="GO:0000287">
    <property type="term" value="F:magnesium ion binding"/>
    <property type="evidence" value="ECO:0007669"/>
    <property type="project" value="InterPro"/>
</dbReference>
<comment type="cofactor">
    <cofactor evidence="1">
        <name>Mg(2+)</name>
        <dbReference type="ChEBI" id="CHEBI:18420"/>
    </cofactor>
</comment>
<dbReference type="PROSITE" id="PS00387">
    <property type="entry name" value="PPASE"/>
    <property type="match status" value="1"/>
</dbReference>
<dbReference type="Pfam" id="PF00719">
    <property type="entry name" value="Pyrophosphatase"/>
    <property type="match status" value="1"/>
</dbReference>
<keyword evidence="4 6" id="KW-0378">Hydrolase</keyword>
<evidence type="ECO:0000256" key="5">
    <source>
        <dbReference type="ARBA" id="ARBA00022842"/>
    </source>
</evidence>
<evidence type="ECO:0000256" key="4">
    <source>
        <dbReference type="ARBA" id="ARBA00022801"/>
    </source>
</evidence>
<sequence>MIITAMKVRHAQPYKGDIIHVVVETPQYSLEKYAYDRDLKAFSLKKTLPAGSAFPFDFGFVPNTLCDDGDPVDALVLVEGETYPGCILAARLVGVLEAVEADKNNKQVRNDRLIAVSVESQLYKNITDVKELDKKMIHSIEDFFTSYNKQEGRTFKPLKWNNAKAAHKKVLTCKE</sequence>
<keyword evidence="5" id="KW-0460">Magnesium</keyword>
<protein>
    <recommendedName>
        <fullName evidence="2">inorganic diphosphatase</fullName>
        <ecNumber evidence="2">3.6.1.1</ecNumber>
    </recommendedName>
</protein>
<keyword evidence="3" id="KW-0479">Metal-binding</keyword>
<dbReference type="EMBL" id="CP000383">
    <property type="protein sequence ID" value="ABG58515.1"/>
    <property type="molecule type" value="Genomic_DNA"/>
</dbReference>
<organism evidence="6 7">
    <name type="scientific">Cytophaga hutchinsonii (strain ATCC 33406 / DSM 1761 / CIP 103989 / NBRC 15051 / NCIMB 9469 / D465)</name>
    <dbReference type="NCBI Taxonomy" id="269798"/>
    <lineage>
        <taxon>Bacteria</taxon>
        <taxon>Pseudomonadati</taxon>
        <taxon>Bacteroidota</taxon>
        <taxon>Cytophagia</taxon>
        <taxon>Cytophagales</taxon>
        <taxon>Cytophagaceae</taxon>
        <taxon>Cytophaga</taxon>
    </lineage>
</organism>
<evidence type="ECO:0000256" key="2">
    <source>
        <dbReference type="ARBA" id="ARBA00012146"/>
    </source>
</evidence>
<dbReference type="SUPFAM" id="SSF50324">
    <property type="entry name" value="Inorganic pyrophosphatase"/>
    <property type="match status" value="1"/>
</dbReference>
<evidence type="ECO:0000256" key="1">
    <source>
        <dbReference type="ARBA" id="ARBA00001946"/>
    </source>
</evidence>
<keyword evidence="7" id="KW-1185">Reference proteome</keyword>
<dbReference type="EC" id="3.6.1.1" evidence="2"/>
<name>A0A6N4SQE7_CYTH3</name>
<dbReference type="PANTHER" id="PTHR10286">
    <property type="entry name" value="INORGANIC PYROPHOSPHATASE"/>
    <property type="match status" value="1"/>
</dbReference>
<reference evidence="6 7" key="1">
    <citation type="journal article" date="2007" name="Appl. Environ. Microbiol.">
        <title>Genome sequence of the cellulolytic gliding bacterium Cytophaga hutchinsonii.</title>
        <authorList>
            <person name="Xie G."/>
            <person name="Bruce D.C."/>
            <person name="Challacombe J.F."/>
            <person name="Chertkov O."/>
            <person name="Detter J.C."/>
            <person name="Gilna P."/>
            <person name="Han C.S."/>
            <person name="Lucas S."/>
            <person name="Misra M."/>
            <person name="Myers G.L."/>
            <person name="Richardson P."/>
            <person name="Tapia R."/>
            <person name="Thayer N."/>
            <person name="Thompson L.S."/>
            <person name="Brettin T.S."/>
            <person name="Henrissat B."/>
            <person name="Wilson D.B."/>
            <person name="McBride M.J."/>
        </authorList>
    </citation>
    <scope>NUCLEOTIDE SEQUENCE [LARGE SCALE GENOMIC DNA]</scope>
    <source>
        <strain evidence="7">ATCC 33406 / DSM 1761 / CIP 103989 / NBRC 15051 / NCIMB 9469 / D465</strain>
    </source>
</reference>
<dbReference type="InterPro" id="IPR008162">
    <property type="entry name" value="Pyrophosphatase"/>
</dbReference>
<accession>A0A6N4SQE7</accession>
<evidence type="ECO:0000313" key="7">
    <source>
        <dbReference type="Proteomes" id="UP000001822"/>
    </source>
</evidence>
<proteinExistence type="predicted"/>
<dbReference type="GO" id="GO:0004427">
    <property type="term" value="F:inorganic diphosphate phosphatase activity"/>
    <property type="evidence" value="ECO:0007669"/>
    <property type="project" value="UniProtKB-EC"/>
</dbReference>